<dbReference type="FunFam" id="3.40.309.10:FF:000012">
    <property type="entry name" value="Betaine aldehyde dehydrogenase"/>
    <property type="match status" value="1"/>
</dbReference>
<evidence type="ECO:0000256" key="2">
    <source>
        <dbReference type="ARBA" id="ARBA00023002"/>
    </source>
</evidence>
<dbReference type="InterPro" id="IPR029510">
    <property type="entry name" value="Ald_DH_CS_GLU"/>
</dbReference>
<dbReference type="GO" id="GO:0016620">
    <property type="term" value="F:oxidoreductase activity, acting on the aldehyde or oxo group of donors, NAD or NADP as acceptor"/>
    <property type="evidence" value="ECO:0007669"/>
    <property type="project" value="InterPro"/>
</dbReference>
<proteinExistence type="inferred from homology"/>
<dbReference type="RefSeq" id="WP_123101991.1">
    <property type="nucleotide sequence ID" value="NZ_RIBZ01000270.1"/>
</dbReference>
<sequence>MQRYDMFIDGESHPPSTDNWFPTDNPYLGAPWAEIARGGPRDVDTAVRAAHRALGTGPWAELTASARGALLHRLGDTVAAHARPLAETEVRDNGKLFTEMHGQVSYLAQWFHYYGGLADKIEGTVPPMDKKGYFAYTRKEPVGVVAVITPWNSPLLLLAWKIAPALAAGCTVVVKPSEFTSASTLELARLFHEAGLPPGVFNVVTGFGQDVGAALVEHPLVRKVSFTGSDTTGRRINQAAARDFKHVSLELGGKSPNVVFADADLEAAVNGAVSGIFAATGQTCIAGSRLLVQDSVHDEVVDRLLELAGTARMGDPMDEDTQVGPITTPAQYAKVLDYIRIAREEGAELALGGKAATRPECGDGWFVEPTVFTGVSNSMRIAQEEVFGPVLAVIPFRDEEEAIALANDSRYGLGAGVWTRDIGRAFRMAERVHSGTLWVNTYRAVSYLAPFGGVKDSGIGRENGIGAITSYLEDKSVWINTGAPTGDPFVLR</sequence>
<dbReference type="Gene3D" id="3.40.309.10">
    <property type="entry name" value="Aldehyde Dehydrogenase, Chain A, domain 2"/>
    <property type="match status" value="1"/>
</dbReference>
<comment type="similarity">
    <text evidence="1 4">Belongs to the aldehyde dehydrogenase family.</text>
</comment>
<evidence type="ECO:0000256" key="3">
    <source>
        <dbReference type="PROSITE-ProRule" id="PRU10007"/>
    </source>
</evidence>
<dbReference type="PROSITE" id="PS00687">
    <property type="entry name" value="ALDEHYDE_DEHYDR_GLU"/>
    <property type="match status" value="1"/>
</dbReference>
<dbReference type="InterPro" id="IPR015590">
    <property type="entry name" value="Aldehyde_DH_dom"/>
</dbReference>
<dbReference type="PROSITE" id="PS00070">
    <property type="entry name" value="ALDEHYDE_DEHYDR_CYS"/>
    <property type="match status" value="1"/>
</dbReference>
<feature type="active site" evidence="3">
    <location>
        <position position="250"/>
    </location>
</feature>
<accession>A0A3M8W0G3</accession>
<gene>
    <name evidence="6" type="ORF">EEJ42_21785</name>
</gene>
<name>A0A3M8W0G3_9ACTN</name>
<keyword evidence="7" id="KW-1185">Reference proteome</keyword>
<evidence type="ECO:0000256" key="1">
    <source>
        <dbReference type="ARBA" id="ARBA00009986"/>
    </source>
</evidence>
<dbReference type="InterPro" id="IPR016160">
    <property type="entry name" value="Ald_DH_CS_CYS"/>
</dbReference>
<feature type="domain" description="Aldehyde dehydrogenase" evidence="5">
    <location>
        <begin position="20"/>
        <end position="477"/>
    </location>
</feature>
<evidence type="ECO:0000259" key="5">
    <source>
        <dbReference type="Pfam" id="PF00171"/>
    </source>
</evidence>
<dbReference type="FunFam" id="3.40.605.10:FF:000007">
    <property type="entry name" value="NAD/NADP-dependent betaine aldehyde dehydrogenase"/>
    <property type="match status" value="1"/>
</dbReference>
<protein>
    <submittedName>
        <fullName evidence="6">Aldehyde dehydrogenase</fullName>
    </submittedName>
</protein>
<comment type="caution">
    <text evidence="6">The sequence shown here is derived from an EMBL/GenBank/DDBJ whole genome shotgun (WGS) entry which is preliminary data.</text>
</comment>
<dbReference type="SUPFAM" id="SSF53720">
    <property type="entry name" value="ALDH-like"/>
    <property type="match status" value="1"/>
</dbReference>
<dbReference type="PANTHER" id="PTHR11699">
    <property type="entry name" value="ALDEHYDE DEHYDROGENASE-RELATED"/>
    <property type="match status" value="1"/>
</dbReference>
<evidence type="ECO:0000313" key="7">
    <source>
        <dbReference type="Proteomes" id="UP000275401"/>
    </source>
</evidence>
<dbReference type="InterPro" id="IPR016163">
    <property type="entry name" value="Ald_DH_C"/>
</dbReference>
<dbReference type="Pfam" id="PF00171">
    <property type="entry name" value="Aldedh"/>
    <property type="match status" value="1"/>
</dbReference>
<dbReference type="AlphaFoldDB" id="A0A3M8W0G3"/>
<evidence type="ECO:0000256" key="4">
    <source>
        <dbReference type="RuleBase" id="RU003345"/>
    </source>
</evidence>
<organism evidence="6 7">
    <name type="scientific">Streptomyces botrytidirepellens</name>
    <dbReference type="NCBI Taxonomy" id="2486417"/>
    <lineage>
        <taxon>Bacteria</taxon>
        <taxon>Bacillati</taxon>
        <taxon>Actinomycetota</taxon>
        <taxon>Actinomycetes</taxon>
        <taxon>Kitasatosporales</taxon>
        <taxon>Streptomycetaceae</taxon>
        <taxon>Streptomyces</taxon>
    </lineage>
</organism>
<dbReference type="EMBL" id="RIBZ01000270">
    <property type="protein sequence ID" value="RNG22191.1"/>
    <property type="molecule type" value="Genomic_DNA"/>
</dbReference>
<dbReference type="InterPro" id="IPR016161">
    <property type="entry name" value="Ald_DH/histidinol_DH"/>
</dbReference>
<dbReference type="Gene3D" id="3.40.605.10">
    <property type="entry name" value="Aldehyde Dehydrogenase, Chain A, domain 1"/>
    <property type="match status" value="1"/>
</dbReference>
<dbReference type="InterPro" id="IPR016162">
    <property type="entry name" value="Ald_DH_N"/>
</dbReference>
<reference evidence="6 7" key="1">
    <citation type="submission" date="2018-11" db="EMBL/GenBank/DDBJ databases">
        <title>The Potential of Streptomyces as Biocontrol Agents against the Tomato grey mould, Botrytis cinerea (Gray mold) Frontiers in Microbiology.</title>
        <authorList>
            <person name="Li D."/>
        </authorList>
    </citation>
    <scope>NUCLEOTIDE SEQUENCE [LARGE SCALE GENOMIC DNA]</scope>
    <source>
        <strain evidence="6 7">NEAU-LD23</strain>
    </source>
</reference>
<evidence type="ECO:0000313" key="6">
    <source>
        <dbReference type="EMBL" id="RNG22191.1"/>
    </source>
</evidence>
<dbReference type="Proteomes" id="UP000275401">
    <property type="component" value="Unassembled WGS sequence"/>
</dbReference>
<dbReference type="CDD" id="cd07114">
    <property type="entry name" value="ALDH_DhaS"/>
    <property type="match status" value="1"/>
</dbReference>
<keyword evidence="2 4" id="KW-0560">Oxidoreductase</keyword>